<comment type="caution">
    <text evidence="2">The sequence shown here is derived from an EMBL/GenBank/DDBJ whole genome shotgun (WGS) entry which is preliminary data.</text>
</comment>
<dbReference type="Gene3D" id="3.40.50.300">
    <property type="entry name" value="P-loop containing nucleotide triphosphate hydrolases"/>
    <property type="match status" value="1"/>
</dbReference>
<dbReference type="PANTHER" id="PTHR19338:SF32">
    <property type="entry name" value="OS06G0287500 PROTEIN"/>
    <property type="match status" value="1"/>
</dbReference>
<evidence type="ECO:0000313" key="2">
    <source>
        <dbReference type="EMBL" id="KAH0465237.1"/>
    </source>
</evidence>
<dbReference type="EMBL" id="JAGFBR010000006">
    <property type="protein sequence ID" value="KAH0465237.1"/>
    <property type="molecule type" value="Genomic_DNA"/>
</dbReference>
<dbReference type="AlphaFoldDB" id="A0AAV7H895"/>
<dbReference type="Pfam" id="PF00931">
    <property type="entry name" value="NB-ARC"/>
    <property type="match status" value="1"/>
</dbReference>
<organism evidence="2 3">
    <name type="scientific">Dendrobium chrysotoxum</name>
    <name type="common">Orchid</name>
    <dbReference type="NCBI Taxonomy" id="161865"/>
    <lineage>
        <taxon>Eukaryota</taxon>
        <taxon>Viridiplantae</taxon>
        <taxon>Streptophyta</taxon>
        <taxon>Embryophyta</taxon>
        <taxon>Tracheophyta</taxon>
        <taxon>Spermatophyta</taxon>
        <taxon>Magnoliopsida</taxon>
        <taxon>Liliopsida</taxon>
        <taxon>Asparagales</taxon>
        <taxon>Orchidaceae</taxon>
        <taxon>Epidendroideae</taxon>
        <taxon>Malaxideae</taxon>
        <taxon>Dendrobiinae</taxon>
        <taxon>Dendrobium</taxon>
    </lineage>
</organism>
<reference evidence="2 3" key="1">
    <citation type="journal article" date="2021" name="Hortic Res">
        <title>Chromosome-scale assembly of the Dendrobium chrysotoxum genome enhances the understanding of orchid evolution.</title>
        <authorList>
            <person name="Zhang Y."/>
            <person name="Zhang G.Q."/>
            <person name="Zhang D."/>
            <person name="Liu X.D."/>
            <person name="Xu X.Y."/>
            <person name="Sun W.H."/>
            <person name="Yu X."/>
            <person name="Zhu X."/>
            <person name="Wang Z.W."/>
            <person name="Zhao X."/>
            <person name="Zhong W.Y."/>
            <person name="Chen H."/>
            <person name="Yin W.L."/>
            <person name="Huang T."/>
            <person name="Niu S.C."/>
            <person name="Liu Z.J."/>
        </authorList>
    </citation>
    <scope>NUCLEOTIDE SEQUENCE [LARGE SCALE GENOMIC DNA]</scope>
    <source>
        <strain evidence="2">Lindl</strain>
    </source>
</reference>
<name>A0AAV7H895_DENCH</name>
<dbReference type="GO" id="GO:0043531">
    <property type="term" value="F:ADP binding"/>
    <property type="evidence" value="ECO:0007669"/>
    <property type="project" value="InterPro"/>
</dbReference>
<gene>
    <name evidence="2" type="ORF">IEQ34_005340</name>
</gene>
<proteinExistence type="predicted"/>
<dbReference type="Proteomes" id="UP000775213">
    <property type="component" value="Unassembled WGS sequence"/>
</dbReference>
<protein>
    <recommendedName>
        <fullName evidence="1">NB-ARC domain-containing protein</fullName>
    </recommendedName>
</protein>
<accession>A0AAV7H895</accession>
<sequence length="170" mass="19474">MGSRLHSLYIVRVRHKIAIEIQDLKKRISHISDCRLRYGITATASGSSNFASSVVPHFIDHQLGALFMQETQLVDIDKSREKLKILLIGDDMQRRVITVLGMGGLGKTTLTKRVYEDMRTEGEYFSCRAWITVLQSFNINVLLRDIIRQVSSPNPKKDPKKTQNNYIKKI</sequence>
<evidence type="ECO:0000259" key="1">
    <source>
        <dbReference type="Pfam" id="PF00931"/>
    </source>
</evidence>
<dbReference type="InterPro" id="IPR002182">
    <property type="entry name" value="NB-ARC"/>
</dbReference>
<dbReference type="InterPro" id="IPR027417">
    <property type="entry name" value="P-loop_NTPase"/>
</dbReference>
<dbReference type="PANTHER" id="PTHR19338">
    <property type="entry name" value="TRANSLOCASE OF INNER MITOCHONDRIAL MEMBRANE 13 HOMOLOG"/>
    <property type="match status" value="1"/>
</dbReference>
<dbReference type="SUPFAM" id="SSF52540">
    <property type="entry name" value="P-loop containing nucleoside triphosphate hydrolases"/>
    <property type="match status" value="1"/>
</dbReference>
<keyword evidence="3" id="KW-1185">Reference proteome</keyword>
<feature type="domain" description="NB-ARC" evidence="1">
    <location>
        <begin position="79"/>
        <end position="162"/>
    </location>
</feature>
<evidence type="ECO:0000313" key="3">
    <source>
        <dbReference type="Proteomes" id="UP000775213"/>
    </source>
</evidence>